<dbReference type="OrthoDB" id="297231at2759"/>
<dbReference type="EMBL" id="CCKQ01006633">
    <property type="protein sequence ID" value="CDW77953.1"/>
    <property type="molecule type" value="Genomic_DNA"/>
</dbReference>
<dbReference type="GO" id="GO:0022625">
    <property type="term" value="C:cytosolic large ribosomal subunit"/>
    <property type="evidence" value="ECO:0007669"/>
    <property type="project" value="TreeGrafter"/>
</dbReference>
<dbReference type="InterPro" id="IPR012678">
    <property type="entry name" value="Ribosomal_uL23/eL15/eS24_sf"/>
</dbReference>
<evidence type="ECO:0000256" key="5">
    <source>
        <dbReference type="SAM" id="MobiDB-lite"/>
    </source>
</evidence>
<dbReference type="SMART" id="SM01384">
    <property type="entry name" value="Ribosomal_L15e"/>
    <property type="match status" value="1"/>
</dbReference>
<comment type="similarity">
    <text evidence="1 4">Belongs to the eukaryotic ribosomal protein eL15 family.</text>
</comment>
<dbReference type="SUPFAM" id="SSF54189">
    <property type="entry name" value="Ribosomal proteins S24e, L23 and L15e"/>
    <property type="match status" value="1"/>
</dbReference>
<dbReference type="InterPro" id="IPR000439">
    <property type="entry name" value="Ribosomal_eL15"/>
</dbReference>
<dbReference type="FunFam" id="3.40.1120.10:FF:000001">
    <property type="entry name" value="Ribosomal protein L15"/>
    <property type="match status" value="1"/>
</dbReference>
<feature type="region of interest" description="Disordered" evidence="5">
    <location>
        <begin position="671"/>
        <end position="705"/>
    </location>
</feature>
<accession>A0A078AAY2</accession>
<evidence type="ECO:0000313" key="6">
    <source>
        <dbReference type="EMBL" id="CDW77953.1"/>
    </source>
</evidence>
<dbReference type="NCBIfam" id="NF003269">
    <property type="entry name" value="PRK04243.1"/>
    <property type="match status" value="1"/>
</dbReference>
<evidence type="ECO:0000256" key="1">
    <source>
        <dbReference type="ARBA" id="ARBA00006857"/>
    </source>
</evidence>
<dbReference type="Proteomes" id="UP000039865">
    <property type="component" value="Unassembled WGS sequence"/>
</dbReference>
<dbReference type="PANTHER" id="PTHR11847:SF4">
    <property type="entry name" value="LARGE RIBOSOMAL SUBUNIT PROTEIN EL15"/>
    <property type="match status" value="1"/>
</dbReference>
<evidence type="ECO:0000256" key="3">
    <source>
        <dbReference type="ARBA" id="ARBA00023274"/>
    </source>
</evidence>
<feature type="region of interest" description="Disordered" evidence="5">
    <location>
        <begin position="359"/>
        <end position="426"/>
    </location>
</feature>
<dbReference type="GO" id="GO:0002181">
    <property type="term" value="P:cytoplasmic translation"/>
    <property type="evidence" value="ECO:0007669"/>
    <property type="project" value="TreeGrafter"/>
</dbReference>
<feature type="compositionally biased region" description="Basic residues" evidence="5">
    <location>
        <begin position="682"/>
        <end position="693"/>
    </location>
</feature>
<keyword evidence="3 4" id="KW-0687">Ribonucleoprotein</keyword>
<feature type="compositionally biased region" description="Polar residues" evidence="5">
    <location>
        <begin position="335"/>
        <end position="350"/>
    </location>
</feature>
<feature type="compositionally biased region" description="Polar residues" evidence="5">
    <location>
        <begin position="384"/>
        <end position="397"/>
    </location>
</feature>
<dbReference type="Pfam" id="PF00827">
    <property type="entry name" value="Ribosomal_L15e"/>
    <property type="match status" value="1"/>
</dbReference>
<proteinExistence type="inferred from homology"/>
<organism evidence="6 7">
    <name type="scientific">Stylonychia lemnae</name>
    <name type="common">Ciliate</name>
    <dbReference type="NCBI Taxonomy" id="5949"/>
    <lineage>
        <taxon>Eukaryota</taxon>
        <taxon>Sar</taxon>
        <taxon>Alveolata</taxon>
        <taxon>Ciliophora</taxon>
        <taxon>Intramacronucleata</taxon>
        <taxon>Spirotrichea</taxon>
        <taxon>Stichotrichia</taxon>
        <taxon>Sporadotrichida</taxon>
        <taxon>Oxytrichidae</taxon>
        <taxon>Stylonychinae</taxon>
        <taxon>Stylonychia</taxon>
    </lineage>
</organism>
<feature type="region of interest" description="Disordered" evidence="5">
    <location>
        <begin position="331"/>
        <end position="350"/>
    </location>
</feature>
<reference evidence="6 7" key="1">
    <citation type="submission" date="2014-06" db="EMBL/GenBank/DDBJ databases">
        <authorList>
            <person name="Swart Estienne"/>
        </authorList>
    </citation>
    <scope>NUCLEOTIDE SEQUENCE [LARGE SCALE GENOMIC DNA]</scope>
    <source>
        <strain evidence="6 7">130c</strain>
    </source>
</reference>
<dbReference type="GO" id="GO:0003735">
    <property type="term" value="F:structural constituent of ribosome"/>
    <property type="evidence" value="ECO:0007669"/>
    <property type="project" value="InterPro"/>
</dbReference>
<feature type="compositionally biased region" description="Polar residues" evidence="5">
    <location>
        <begin position="273"/>
        <end position="287"/>
    </location>
</feature>
<feature type="region of interest" description="Disordered" evidence="5">
    <location>
        <begin position="224"/>
        <end position="252"/>
    </location>
</feature>
<dbReference type="AlphaFoldDB" id="A0A078AAY2"/>
<evidence type="ECO:0000256" key="4">
    <source>
        <dbReference type="RuleBase" id="RU000663"/>
    </source>
</evidence>
<dbReference type="InterPro" id="IPR020925">
    <property type="entry name" value="Ribosomal_eL15_CS"/>
</dbReference>
<dbReference type="GO" id="GO:0003723">
    <property type="term" value="F:RNA binding"/>
    <property type="evidence" value="ECO:0007669"/>
    <property type="project" value="TreeGrafter"/>
</dbReference>
<evidence type="ECO:0000313" key="7">
    <source>
        <dbReference type="Proteomes" id="UP000039865"/>
    </source>
</evidence>
<name>A0A078AAY2_STYLE</name>
<dbReference type="PROSITE" id="PS01194">
    <property type="entry name" value="RIBOSOMAL_L15E"/>
    <property type="match status" value="1"/>
</dbReference>
<feature type="compositionally biased region" description="Low complexity" evidence="5">
    <location>
        <begin position="371"/>
        <end position="383"/>
    </location>
</feature>
<evidence type="ECO:0000256" key="2">
    <source>
        <dbReference type="ARBA" id="ARBA00022980"/>
    </source>
</evidence>
<keyword evidence="7" id="KW-1185">Reference proteome</keyword>
<feature type="region of interest" description="Disordered" evidence="5">
    <location>
        <begin position="272"/>
        <end position="317"/>
    </location>
</feature>
<dbReference type="InParanoid" id="A0A078AAY2"/>
<feature type="compositionally biased region" description="Polar residues" evidence="5">
    <location>
        <begin position="415"/>
        <end position="426"/>
    </location>
</feature>
<feature type="region of interest" description="Disordered" evidence="5">
    <location>
        <begin position="1"/>
        <end position="20"/>
    </location>
</feature>
<feature type="compositionally biased region" description="Low complexity" evidence="5">
    <location>
        <begin position="405"/>
        <end position="414"/>
    </location>
</feature>
<sequence>MEDCRKQLEEEADIKSQLQHQSEELNKEIEFLKQQLMDREAFQQNKSDMNQGSKQYFETIVFQNNHMQLEVKKLADQFKEFMNGGGCNGLKINNKRKELQLNEERFYVDQNQLRQMSKLITKLDKNTYLGQIVNEKFDNKLERLINEQEYGQILMSSMKIIAKLAKGLDDQVQTQGYNSQESATKNKILNETKLDDQYSYYMNLLQDSSEKPRKLNLRPRQYVETPNFENDQTLRRPSMIKSAEKKANLSNSKTKRYNKHCLDCYDYMLPKDVSQSPNQSQNRMGSSQKKKKVTYQSDFEEQSQNENRPLKPNININNKVVNSNLQVQMSKAMKNKQNSINNRPSQTNSVKQSFIQIEENQSDTFSREIQKSSSRNKSNSRSNTIDQDQIKHTQSSIRKSRQSPINNNSNAINNKQITHSTIGNNDSLVRQAIPQKRSPSQKEMKSNISPNKMYKIDMENLMFKDEFEGKNDNTMKPVYSYQQQQRTQISNNKTSILIIYLKVAKFLYQIYQTQMGAYKYLEEMWRKKQSDVLRFVLRMRSWEYRQLPVIHKCHRPSRVDKARKLGYKAKQGYVIYRIRIRRGGRKKPVSKGIVYGKPVNQGINQLKPTRSHRAIAEERVGRRCRNLRVLNSYWVGQDGTFKFYEIILVDPNHKAIRRDARINWIASTKQKHRENRGITSAGKRHRGLHKRGVKTTGIRPSVKQSWQRRNQISLRRYR</sequence>
<dbReference type="Gene3D" id="3.40.1120.10">
    <property type="entry name" value="Ribosomal protein l15e"/>
    <property type="match status" value="1"/>
</dbReference>
<protein>
    <recommendedName>
        <fullName evidence="4">Ribosomal protein L15</fullName>
    </recommendedName>
</protein>
<dbReference type="InterPro" id="IPR024794">
    <property type="entry name" value="Rbsml_eL15_core_dom_sf"/>
</dbReference>
<dbReference type="PANTHER" id="PTHR11847">
    <property type="entry name" value="RIBOSOMAL PROTEIN L15"/>
    <property type="match status" value="1"/>
</dbReference>
<keyword evidence="2 4" id="KW-0689">Ribosomal protein</keyword>
<gene>
    <name evidence="6" type="primary">Contig5204.g5580</name>
    <name evidence="6" type="ORF">STYLEM_6922</name>
</gene>